<feature type="compositionally biased region" description="Basic and acidic residues" evidence="7">
    <location>
        <begin position="195"/>
        <end position="210"/>
    </location>
</feature>
<dbReference type="GO" id="GO:0003735">
    <property type="term" value="F:structural constituent of ribosome"/>
    <property type="evidence" value="ECO:0007669"/>
    <property type="project" value="InterPro"/>
</dbReference>
<dbReference type="GO" id="GO:0015935">
    <property type="term" value="C:small ribosomal subunit"/>
    <property type="evidence" value="ECO:0007669"/>
    <property type="project" value="TreeGrafter"/>
</dbReference>
<dbReference type="GO" id="GO:0003723">
    <property type="term" value="F:RNA binding"/>
    <property type="evidence" value="ECO:0007669"/>
    <property type="project" value="TreeGrafter"/>
</dbReference>
<evidence type="ECO:0000313" key="8">
    <source>
        <dbReference type="EMBL" id="ALO21097.1"/>
    </source>
</evidence>
<sequence>MEKKDNNILARATGRRKEAVAQVIIKKGTGQFLINNKPAQVYLQNNSSCVLAIKAPFETLQSFQSNEFTLKNASSGSGLVDLKVGPGLSRADIRSTKGVSSSQAKVGVSNLGATEAQRSVFTDNSNNAISIDKTPLFFDPLKVDTLVKVCGGGLVGQAEAIKLGVARAICILNNVEPVFGNLPGGPVIRGPLGEPNHEHMDKGASPKDGQECQSQKGEEFSNQISSGDHNVQTDELKTKHVSLNMGVKLKKALKSQGLLTQDSRVKERRKYGLKKARKASQYHKR</sequence>
<dbReference type="Gene3D" id="3.30.230.10">
    <property type="match status" value="2"/>
</dbReference>
<keyword evidence="8" id="KW-0150">Chloroplast</keyword>
<comment type="similarity">
    <text evidence="1 6">Belongs to the universal ribosomal protein uS9 family.</text>
</comment>
<gene>
    <name evidence="8" type="primary">rps9</name>
</gene>
<dbReference type="GO" id="GO:0006412">
    <property type="term" value="P:translation"/>
    <property type="evidence" value="ECO:0007669"/>
    <property type="project" value="InterPro"/>
</dbReference>
<dbReference type="InterPro" id="IPR000754">
    <property type="entry name" value="Ribosomal_uS9"/>
</dbReference>
<reference evidence="8" key="1">
    <citation type="journal article" date="2015" name="BMC Evol. Biol.">
        <title>Chloroplast phylogenomic analysis of chlorophyte green algae identifies a novel lineage sister to the Sphaeropleales (Chlorophyceae).</title>
        <authorList>
            <person name="Lemieux C."/>
            <person name="Vincent A.T."/>
            <person name="Labarre A."/>
            <person name="Otis C."/>
            <person name="Turmel M."/>
        </authorList>
    </citation>
    <scope>NUCLEOTIDE SEQUENCE</scope>
</reference>
<feature type="region of interest" description="Disordered" evidence="7">
    <location>
        <begin position="255"/>
        <end position="285"/>
    </location>
</feature>
<organism evidence="8">
    <name type="scientific">Staurocarteria crucifera</name>
    <dbReference type="NCBI Taxonomy" id="47781"/>
    <lineage>
        <taxon>Eukaryota</taxon>
        <taxon>Viridiplantae</taxon>
        <taxon>Chlorophyta</taxon>
        <taxon>core chlorophytes</taxon>
        <taxon>Chlorophyceae</taxon>
        <taxon>CS clade</taxon>
        <taxon>Chlamydomonadales</taxon>
        <taxon>Chlamydomonadaceae</taxon>
        <taxon>Staurocarteria</taxon>
    </lineage>
</organism>
<name>A0A0S2IBS1_9CHLO</name>
<dbReference type="EMBL" id="KT624870">
    <property type="protein sequence ID" value="ALO21097.1"/>
    <property type="molecule type" value="Genomic_DNA"/>
</dbReference>
<dbReference type="PANTHER" id="PTHR21569:SF1">
    <property type="entry name" value="SMALL RIBOSOMAL SUBUNIT PROTEIN US9M"/>
    <property type="match status" value="1"/>
</dbReference>
<geneLocation type="chloroplast" evidence="8"/>
<evidence type="ECO:0000256" key="5">
    <source>
        <dbReference type="ARBA" id="ARBA00035437"/>
    </source>
</evidence>
<keyword evidence="3 6" id="KW-0687">Ribonucleoprotein</keyword>
<keyword evidence="2 6" id="KW-0689">Ribosomal protein</keyword>
<evidence type="ECO:0000256" key="7">
    <source>
        <dbReference type="SAM" id="MobiDB-lite"/>
    </source>
</evidence>
<evidence type="ECO:0000256" key="6">
    <source>
        <dbReference type="RuleBase" id="RU003815"/>
    </source>
</evidence>
<dbReference type="Pfam" id="PF00380">
    <property type="entry name" value="Ribosomal_S9"/>
    <property type="match status" value="3"/>
</dbReference>
<dbReference type="PANTHER" id="PTHR21569">
    <property type="entry name" value="RIBOSOMAL PROTEIN S9"/>
    <property type="match status" value="1"/>
</dbReference>
<proteinExistence type="inferred from homology"/>
<feature type="compositionally biased region" description="Polar residues" evidence="7">
    <location>
        <begin position="211"/>
        <end position="230"/>
    </location>
</feature>
<evidence type="ECO:0000256" key="3">
    <source>
        <dbReference type="ARBA" id="ARBA00023274"/>
    </source>
</evidence>
<dbReference type="PROSITE" id="PS00360">
    <property type="entry name" value="RIBOSOMAL_S9"/>
    <property type="match status" value="1"/>
</dbReference>
<feature type="region of interest" description="Disordered" evidence="7">
    <location>
        <begin position="189"/>
        <end position="237"/>
    </location>
</feature>
<evidence type="ECO:0000256" key="1">
    <source>
        <dbReference type="ARBA" id="ARBA00005251"/>
    </source>
</evidence>
<dbReference type="AlphaFoldDB" id="A0A0S2IBS1"/>
<accession>A0A0S2IBS1</accession>
<dbReference type="InterPro" id="IPR014721">
    <property type="entry name" value="Ribsml_uS5_D2-typ_fold_subgr"/>
</dbReference>
<keyword evidence="8" id="KW-0934">Plastid</keyword>
<dbReference type="InterPro" id="IPR020568">
    <property type="entry name" value="Ribosomal_Su5_D2-typ_SF"/>
</dbReference>
<evidence type="ECO:0000256" key="2">
    <source>
        <dbReference type="ARBA" id="ARBA00022980"/>
    </source>
</evidence>
<evidence type="ECO:0000256" key="4">
    <source>
        <dbReference type="ARBA" id="ARBA00035152"/>
    </source>
</evidence>
<dbReference type="InterPro" id="IPR020574">
    <property type="entry name" value="Ribosomal_uS9_CS"/>
</dbReference>
<dbReference type="SUPFAM" id="SSF54211">
    <property type="entry name" value="Ribosomal protein S5 domain 2-like"/>
    <property type="match status" value="3"/>
</dbReference>
<feature type="compositionally biased region" description="Basic residues" evidence="7">
    <location>
        <begin position="266"/>
        <end position="285"/>
    </location>
</feature>
<protein>
    <recommendedName>
        <fullName evidence="4">Small ribosomal subunit protein uS9c</fullName>
    </recommendedName>
    <alternativeName>
        <fullName evidence="5">30S ribosomal protein S9, chloroplastic</fullName>
    </alternativeName>
</protein>